<evidence type="ECO:0000313" key="3">
    <source>
        <dbReference type="EMBL" id="CUP24744.1"/>
    </source>
</evidence>
<dbReference type="Proteomes" id="UP000260642">
    <property type="component" value="Unassembled WGS sequence"/>
</dbReference>
<evidence type="ECO:0000256" key="1">
    <source>
        <dbReference type="SAM" id="Phobius"/>
    </source>
</evidence>
<dbReference type="EMBL" id="CZAJ01000024">
    <property type="protein sequence ID" value="CUP24744.1"/>
    <property type="molecule type" value="Genomic_DNA"/>
</dbReference>
<keyword evidence="1" id="KW-0812">Transmembrane</keyword>
<gene>
    <name evidence="4" type="ORF">DXD95_03725</name>
    <name evidence="3" type="ORF">ERS852497_02328</name>
</gene>
<reference evidence="3 5" key="1">
    <citation type="submission" date="2015-09" db="EMBL/GenBank/DDBJ databases">
        <authorList>
            <consortium name="Pathogen Informatics"/>
        </authorList>
    </citation>
    <scope>NUCLEOTIDE SEQUENCE [LARGE SCALE GENOMIC DNA]</scope>
    <source>
        <strain evidence="3 5">2789STDY5834884</strain>
    </source>
</reference>
<feature type="transmembrane region" description="Helical" evidence="1">
    <location>
        <begin position="174"/>
        <end position="196"/>
    </location>
</feature>
<keyword evidence="1" id="KW-0472">Membrane</keyword>
<evidence type="ECO:0000259" key="2">
    <source>
        <dbReference type="Pfam" id="PF20693"/>
    </source>
</evidence>
<evidence type="ECO:0000313" key="4">
    <source>
        <dbReference type="EMBL" id="RGI69602.1"/>
    </source>
</evidence>
<evidence type="ECO:0000313" key="5">
    <source>
        <dbReference type="Proteomes" id="UP000095602"/>
    </source>
</evidence>
<dbReference type="InterPro" id="IPR027417">
    <property type="entry name" value="P-loop_NTPase"/>
</dbReference>
<keyword evidence="1" id="KW-1133">Transmembrane helix</keyword>
<dbReference type="EMBL" id="QSOB01000004">
    <property type="protein sequence ID" value="RGI69602.1"/>
    <property type="molecule type" value="Genomic_DNA"/>
</dbReference>
<name>A0A174LKA2_9FIRM</name>
<dbReference type="Pfam" id="PF20693">
    <property type="entry name" value="YobI-ATPase"/>
    <property type="match status" value="1"/>
</dbReference>
<organism evidence="3 5">
    <name type="scientific">Agathobacter rectalis</name>
    <dbReference type="NCBI Taxonomy" id="39491"/>
    <lineage>
        <taxon>Bacteria</taxon>
        <taxon>Bacillati</taxon>
        <taxon>Bacillota</taxon>
        <taxon>Clostridia</taxon>
        <taxon>Lachnospirales</taxon>
        <taxon>Lachnospiraceae</taxon>
        <taxon>Agathobacter</taxon>
    </lineage>
</organism>
<feature type="domain" description="YobI-like P-loop NTPase" evidence="2">
    <location>
        <begin position="32"/>
        <end position="303"/>
    </location>
</feature>
<dbReference type="Proteomes" id="UP000095602">
    <property type="component" value="Unassembled WGS sequence"/>
</dbReference>
<dbReference type="InterPro" id="IPR048428">
    <property type="entry name" value="YobI-NTPase"/>
</dbReference>
<feature type="transmembrane region" description="Helical" evidence="1">
    <location>
        <begin position="129"/>
        <end position="154"/>
    </location>
</feature>
<dbReference type="RefSeq" id="WP_055274367.1">
    <property type="nucleotide sequence ID" value="NZ_CZAJ01000024.1"/>
</dbReference>
<dbReference type="AlphaFoldDB" id="A0A174LKA2"/>
<proteinExistence type="predicted"/>
<reference evidence="4 6" key="2">
    <citation type="submission" date="2018-08" db="EMBL/GenBank/DDBJ databases">
        <title>A genome reference for cultivated species of the human gut microbiota.</title>
        <authorList>
            <person name="Zou Y."/>
            <person name="Xue W."/>
            <person name="Luo G."/>
        </authorList>
    </citation>
    <scope>NUCLEOTIDE SEQUENCE [LARGE SCALE GENOMIC DNA]</scope>
    <source>
        <strain evidence="4 6">TM10-3</strain>
    </source>
</reference>
<dbReference type="SUPFAM" id="SSF52540">
    <property type="entry name" value="P-loop containing nucleoside triphosphate hydrolases"/>
    <property type="match status" value="1"/>
</dbReference>
<protein>
    <submittedName>
        <fullName evidence="3">KAP family P-loop domain</fullName>
    </submittedName>
</protein>
<accession>A0A174LKA2</accession>
<sequence length="1166" mass="137743">MNKRKDKENASSVYLNRPIQSKEEDRIGILTYVERLNDAIESGAKIVAVTSDFGTGKSSLISLYRKMYASNKKNKKKLIDINMWGFYSQLDGKETSELHKTFIYQVISQINYNKNRKSKYISRKLSKDFGILTLNGQSIIWSVMTMIFLMGLFLSSIVYKFQSYVEKIFSWEKGFLNVPVAIMFIISIIGLGIVIANSEIIFSSKKSEGNREFDENILIDLFKREVMNHIGREHYIIVIEDLDRIESKESVLQFLREFRKYYLTNGGKHNISFIVCIKPEALLQTENDKNKLHEYKKIFDYTINLQKINIDNYDAVLNGLLQEKKQWLTKLHLDPNIDTQGMEWMIYGKNIDIREVKNRLNESLTLYESLCNRFPINGKKSVITFEKCAVATYMRREYEEDFYKLDDEDLDVFISLYAIRGIEDMEKEQEPENWTTLNPAFKDELIRLVKSKLVDANYRLYFYNYPSNSRLFSVSEMRVYNSIVYQEAPKNRDEYEEYLKQTEENVIIEAYKKINSLGVIMPLFLLDYDKLFVILYRNYENKFFELIIKQRFDINNEARICDLIEKCIVKREGQYEWDILIQKLSQHLDDVVDDKTLLLSIRKRMCKKIPNKIRQFKILFMGTNPFITLDETEASNDIDAIFDVINYDMMDSDTDSLVDIHRLMLTKEEWKREYIEFYQKVIESQEIDIWKDFIAQACSHFESIPDGIVEIYENKINTKEIAVDEYVKCIENVNNLEKAALEVLSNNLWVKGLSYRLCNLMYQFGFCLEYICNSALLENRNICYDEENIFNCIASNCEWILNQAPVAFEAIRKDILVNSNLIKKYSYIFENPYSIISQEEIGLVSDVQDVLILLEDRSLSKNEIVYIANYFNSKYRNQTTSFYIMQYILNQKAEIAKELFYSLDLSKFSYARMSNVHRKTVIDKAYEVFNMDSDPSERVNYLHFTGVPVEIIEKDLYKELNNDNELCKLYIEYVNKLNKIHGYTFKNIVNLKSTYIYSEIINQKLWENGYYDSYVSSKTALEKKFSIEDDKVKDLWPVYVKIFNSASRKRTREYMKQNSMFMKRLIDAKGYETVEDNIIFYATGKQTGDLLKYVDENYDDNTKVEYFRSISGFDNYDAAHLFCELAKKNRIIGMDDTIYHNVKGKLINSGLEGWLTRIWKKTNNER</sequence>
<evidence type="ECO:0000313" key="6">
    <source>
        <dbReference type="Proteomes" id="UP000260642"/>
    </source>
</evidence>